<protein>
    <recommendedName>
        <fullName evidence="4">Tantalus-like domain-containing protein</fullName>
    </recommendedName>
</protein>
<name>A0A1B6KVK0_9HEMI</name>
<dbReference type="EMBL" id="GEBQ01024703">
    <property type="protein sequence ID" value="JAT15274.1"/>
    <property type="molecule type" value="Transcribed_RNA"/>
</dbReference>
<evidence type="ECO:0000256" key="1">
    <source>
        <dbReference type="SAM" id="Coils"/>
    </source>
</evidence>
<proteinExistence type="predicted"/>
<keyword evidence="1" id="KW-0175">Coiled coil</keyword>
<reference evidence="3" key="1">
    <citation type="submission" date="2015-11" db="EMBL/GenBank/DDBJ databases">
        <title>De novo transcriptome assembly of four potential Pierce s Disease insect vectors from Arizona vineyards.</title>
        <authorList>
            <person name="Tassone E.E."/>
        </authorList>
    </citation>
    <scope>NUCLEOTIDE SEQUENCE</scope>
</reference>
<evidence type="ECO:0000313" key="3">
    <source>
        <dbReference type="EMBL" id="JAT15274.1"/>
    </source>
</evidence>
<feature type="region of interest" description="Disordered" evidence="2">
    <location>
        <begin position="31"/>
        <end position="72"/>
    </location>
</feature>
<sequence>MTESTILEENMESLHIGEEIIDKEFKFEVKSDDNTPSISSSSPAPPTTNRRYSLRPIKQKESTNQFKASSKKKRLSLPGNVALETIFEDPVYRNGSLKLLGKKLKRFISFNDFVSKTKFKHRLSKIKRLPSKIKKVKMSSKLTAEDVKKKLESLEETEEDKEWMEITG</sequence>
<evidence type="ECO:0008006" key="4">
    <source>
        <dbReference type="Google" id="ProtNLM"/>
    </source>
</evidence>
<gene>
    <name evidence="3" type="ORF">g.14595</name>
</gene>
<evidence type="ECO:0000256" key="2">
    <source>
        <dbReference type="SAM" id="MobiDB-lite"/>
    </source>
</evidence>
<dbReference type="AlphaFoldDB" id="A0A1B6KVK0"/>
<feature type="coiled-coil region" evidence="1">
    <location>
        <begin position="137"/>
        <end position="164"/>
    </location>
</feature>
<organism evidence="3">
    <name type="scientific">Graphocephala atropunctata</name>
    <dbReference type="NCBI Taxonomy" id="36148"/>
    <lineage>
        <taxon>Eukaryota</taxon>
        <taxon>Metazoa</taxon>
        <taxon>Ecdysozoa</taxon>
        <taxon>Arthropoda</taxon>
        <taxon>Hexapoda</taxon>
        <taxon>Insecta</taxon>
        <taxon>Pterygota</taxon>
        <taxon>Neoptera</taxon>
        <taxon>Paraneoptera</taxon>
        <taxon>Hemiptera</taxon>
        <taxon>Auchenorrhyncha</taxon>
        <taxon>Membracoidea</taxon>
        <taxon>Cicadellidae</taxon>
        <taxon>Cicadellinae</taxon>
        <taxon>Cicadellini</taxon>
        <taxon>Graphocephala</taxon>
    </lineage>
</organism>
<accession>A0A1B6KVK0</accession>